<dbReference type="AlphaFoldDB" id="A0A127M810"/>
<dbReference type="InterPro" id="IPR046357">
    <property type="entry name" value="PPIase_dom_sf"/>
</dbReference>
<evidence type="ECO:0000256" key="1">
    <source>
        <dbReference type="ARBA" id="ARBA00000971"/>
    </source>
</evidence>
<name>A0A127M810_9GAMM</name>
<evidence type="ECO:0000256" key="2">
    <source>
        <dbReference type="ARBA" id="ARBA00006577"/>
    </source>
</evidence>
<evidence type="ECO:0000256" key="5">
    <source>
        <dbReference type="PROSITE-ProRule" id="PRU00277"/>
    </source>
</evidence>
<dbReference type="EMBL" id="CP014544">
    <property type="protein sequence ID" value="AMO69393.1"/>
    <property type="molecule type" value="Genomic_DNA"/>
</dbReference>
<keyword evidence="3 5" id="KW-0697">Rotamase</keyword>
<comment type="similarity">
    <text evidence="2 6">Belongs to the FKBP-type PPIase family.</text>
</comment>
<organism evidence="8 9">
    <name type="scientific">Zhongshania aliphaticivorans</name>
    <dbReference type="NCBI Taxonomy" id="1470434"/>
    <lineage>
        <taxon>Bacteria</taxon>
        <taxon>Pseudomonadati</taxon>
        <taxon>Pseudomonadota</taxon>
        <taxon>Gammaproteobacteria</taxon>
        <taxon>Cellvibrionales</taxon>
        <taxon>Spongiibacteraceae</taxon>
        <taxon>Zhongshania</taxon>
    </lineage>
</organism>
<protein>
    <recommendedName>
        <fullName evidence="6">Peptidyl-prolyl cis-trans isomerase</fullName>
        <ecNumber evidence="6">5.2.1.8</ecNumber>
    </recommendedName>
</protein>
<accession>A0A127M810</accession>
<gene>
    <name evidence="8" type="ORF">AZF00_14245</name>
</gene>
<dbReference type="SUPFAM" id="SSF54534">
    <property type="entry name" value="FKBP-like"/>
    <property type="match status" value="1"/>
</dbReference>
<dbReference type="InterPro" id="IPR048261">
    <property type="entry name" value="SlpA/SlyD-like_ins_sf"/>
</dbReference>
<proteinExistence type="inferred from homology"/>
<evidence type="ECO:0000256" key="4">
    <source>
        <dbReference type="ARBA" id="ARBA00023235"/>
    </source>
</evidence>
<dbReference type="STRING" id="1470434.AZF00_14245"/>
<dbReference type="NCBIfam" id="NF011676">
    <property type="entry name" value="PRK15095.1"/>
    <property type="match status" value="1"/>
</dbReference>
<sequence>MTDMQIAPGTEITLHFALGIIDGDEVDSTFGGKPATFNYGDGSLLPGVEAKLLGLSAGASETFTLAPEDAFGQRNPANIQRFPRSQFAVDMVLEEGVVISFADAARAELPGVVSEVSDESVMVDFNHPLAGRSLAFRVEILKVSAQAQAPAN</sequence>
<feature type="domain" description="PPIase FKBP-type" evidence="7">
    <location>
        <begin position="9"/>
        <end position="83"/>
    </location>
</feature>
<evidence type="ECO:0000256" key="6">
    <source>
        <dbReference type="RuleBase" id="RU003915"/>
    </source>
</evidence>
<dbReference type="PANTHER" id="PTHR47861">
    <property type="entry name" value="FKBP-TYPE PEPTIDYL-PROLYL CIS-TRANS ISOMERASE SLYD"/>
    <property type="match status" value="1"/>
</dbReference>
<evidence type="ECO:0000259" key="7">
    <source>
        <dbReference type="PROSITE" id="PS50059"/>
    </source>
</evidence>
<keyword evidence="4 5" id="KW-0413">Isomerase</keyword>
<evidence type="ECO:0000313" key="9">
    <source>
        <dbReference type="Proteomes" id="UP000074119"/>
    </source>
</evidence>
<dbReference type="InterPro" id="IPR001179">
    <property type="entry name" value="PPIase_FKBP_dom"/>
</dbReference>
<dbReference type="EC" id="5.2.1.8" evidence="6"/>
<dbReference type="PANTHER" id="PTHR47861:SF4">
    <property type="entry name" value="FKBP-TYPE 16 KDA PEPTIDYL-PROLYL CIS-TRANS ISOMERASE"/>
    <property type="match status" value="1"/>
</dbReference>
<dbReference type="Gene3D" id="3.10.50.40">
    <property type="match status" value="1"/>
</dbReference>
<dbReference type="RefSeq" id="WP_008251479.1">
    <property type="nucleotide sequence ID" value="NZ_CP014544.1"/>
</dbReference>
<dbReference type="Pfam" id="PF00254">
    <property type="entry name" value="FKBP_C"/>
    <property type="match status" value="1"/>
</dbReference>
<dbReference type="GO" id="GO:0003755">
    <property type="term" value="F:peptidyl-prolyl cis-trans isomerase activity"/>
    <property type="evidence" value="ECO:0007669"/>
    <property type="project" value="UniProtKB-UniRule"/>
</dbReference>
<dbReference type="PROSITE" id="PS50059">
    <property type="entry name" value="FKBP_PPIASE"/>
    <property type="match status" value="1"/>
</dbReference>
<comment type="catalytic activity">
    <reaction evidence="1 5 6">
        <text>[protein]-peptidylproline (omega=180) = [protein]-peptidylproline (omega=0)</text>
        <dbReference type="Rhea" id="RHEA:16237"/>
        <dbReference type="Rhea" id="RHEA-COMP:10747"/>
        <dbReference type="Rhea" id="RHEA-COMP:10748"/>
        <dbReference type="ChEBI" id="CHEBI:83833"/>
        <dbReference type="ChEBI" id="CHEBI:83834"/>
        <dbReference type="EC" id="5.2.1.8"/>
    </reaction>
</comment>
<evidence type="ECO:0000256" key="3">
    <source>
        <dbReference type="ARBA" id="ARBA00023110"/>
    </source>
</evidence>
<dbReference type="KEGG" id="zal:AZF00_14245"/>
<dbReference type="Proteomes" id="UP000074119">
    <property type="component" value="Chromosome"/>
</dbReference>
<dbReference type="Gene3D" id="2.40.10.330">
    <property type="match status" value="1"/>
</dbReference>
<reference evidence="8 9" key="1">
    <citation type="submission" date="2015-12" db="EMBL/GenBank/DDBJ databases">
        <authorList>
            <person name="Shamseldin A."/>
            <person name="Moawad H."/>
            <person name="Abd El-Rahim W.M."/>
            <person name="Sadowsky M.J."/>
        </authorList>
    </citation>
    <scope>NUCLEOTIDE SEQUENCE [LARGE SCALE GENOMIC DNA]</scope>
    <source>
        <strain evidence="8 9">SM2</strain>
    </source>
</reference>
<evidence type="ECO:0000313" key="8">
    <source>
        <dbReference type="EMBL" id="AMO69393.1"/>
    </source>
</evidence>